<proteinExistence type="predicted"/>
<feature type="domain" description="ATP-grasp" evidence="5">
    <location>
        <begin position="127"/>
        <end position="316"/>
    </location>
</feature>
<sequence>MIRAQPILLVVDYNLSRVADVRQMACYAKTRYGAQSLLIRPAPTDVDRAICDDVIDLNPRDDDFVEKAFVALAPYRSRLAAGLVFSDNAVQSGALLLEALGLAVDSGTLAEGAFSKHAYRSLEQRHRDIFGPQGIMVPDCAPIRHLADLREFAVRHPGGFVIKPSCEGNNRGVVTMRQGDDLAAVLKEVSTYLPDGVICEEFIPYRREFSFDGIGSLSFITEKISATGRYPVELGQVLPARITLHERNTITVAGRMANLLVGQRNGPFHNEIKLSDDGHRAAVVEPNRRPAGMKIWTIASLVYRINLYHLWVDQAFGGEIPRELPQASRQAATVMLGVAEDTDVLPAMGADASVLLDHVVLPSLQGRFPSLRNGDLELHEFGWLPAQARRIHAVPRDNADFIAQVCLTTTREDIDIRDLAADLQTAWKASFHRYVRRSCIGQVVDVAQCNG</sequence>
<dbReference type="SUPFAM" id="SSF56059">
    <property type="entry name" value="Glutathione synthetase ATP-binding domain-like"/>
    <property type="match status" value="1"/>
</dbReference>
<evidence type="ECO:0000256" key="2">
    <source>
        <dbReference type="ARBA" id="ARBA00022741"/>
    </source>
</evidence>
<dbReference type="PROSITE" id="PS50975">
    <property type="entry name" value="ATP_GRASP"/>
    <property type="match status" value="1"/>
</dbReference>
<evidence type="ECO:0000259" key="5">
    <source>
        <dbReference type="PROSITE" id="PS50975"/>
    </source>
</evidence>
<dbReference type="GO" id="GO:0046872">
    <property type="term" value="F:metal ion binding"/>
    <property type="evidence" value="ECO:0007669"/>
    <property type="project" value="InterPro"/>
</dbReference>
<evidence type="ECO:0000256" key="3">
    <source>
        <dbReference type="ARBA" id="ARBA00022840"/>
    </source>
</evidence>
<evidence type="ECO:0000256" key="4">
    <source>
        <dbReference type="PROSITE-ProRule" id="PRU00409"/>
    </source>
</evidence>
<evidence type="ECO:0000313" key="6">
    <source>
        <dbReference type="EMBL" id="SAK70312.1"/>
    </source>
</evidence>
<dbReference type="RefSeq" id="WP_062605088.1">
    <property type="nucleotide sequence ID" value="NZ_FCOX02000012.1"/>
</dbReference>
<accession>A0A158BJR1</accession>
<dbReference type="Gene3D" id="3.30.470.20">
    <property type="entry name" value="ATP-grasp fold, B domain"/>
    <property type="match status" value="1"/>
</dbReference>
<dbReference type="PANTHER" id="PTHR43585">
    <property type="entry name" value="FUMIPYRROLE BIOSYNTHESIS PROTEIN C"/>
    <property type="match status" value="1"/>
</dbReference>
<keyword evidence="7" id="KW-1185">Reference proteome</keyword>
<reference evidence="6" key="1">
    <citation type="submission" date="2016-01" db="EMBL/GenBank/DDBJ databases">
        <authorList>
            <person name="Peeters C."/>
        </authorList>
    </citation>
    <scope>NUCLEOTIDE SEQUENCE</scope>
    <source>
        <strain evidence="6">LMG 29321</strain>
    </source>
</reference>
<dbReference type="EMBL" id="FCOX02000012">
    <property type="protein sequence ID" value="SAK70312.1"/>
    <property type="molecule type" value="Genomic_DNA"/>
</dbReference>
<dbReference type="InterPro" id="IPR011761">
    <property type="entry name" value="ATP-grasp"/>
</dbReference>
<dbReference type="GO" id="GO:0005524">
    <property type="term" value="F:ATP binding"/>
    <property type="evidence" value="ECO:0007669"/>
    <property type="project" value="UniProtKB-UniRule"/>
</dbReference>
<keyword evidence="2 4" id="KW-0547">Nucleotide-binding</keyword>
<dbReference type="InterPro" id="IPR052032">
    <property type="entry name" value="ATP-dep_AA_Ligase"/>
</dbReference>
<evidence type="ECO:0000313" key="7">
    <source>
        <dbReference type="Proteomes" id="UP000071859"/>
    </source>
</evidence>
<evidence type="ECO:0000256" key="1">
    <source>
        <dbReference type="ARBA" id="ARBA00022598"/>
    </source>
</evidence>
<protein>
    <submittedName>
        <fullName evidence="6">Argininosuccinate lyase</fullName>
    </submittedName>
</protein>
<dbReference type="GO" id="GO:0016874">
    <property type="term" value="F:ligase activity"/>
    <property type="evidence" value="ECO:0007669"/>
    <property type="project" value="UniProtKB-KW"/>
</dbReference>
<dbReference type="GO" id="GO:0016829">
    <property type="term" value="F:lyase activity"/>
    <property type="evidence" value="ECO:0007669"/>
    <property type="project" value="UniProtKB-KW"/>
</dbReference>
<dbReference type="AlphaFoldDB" id="A0A158BJR1"/>
<name>A0A158BJR1_9BURK</name>
<dbReference type="Proteomes" id="UP000071859">
    <property type="component" value="Unassembled WGS sequence"/>
</dbReference>
<comment type="caution">
    <text evidence="6">The sequence shown here is derived from an EMBL/GenBank/DDBJ whole genome shotgun (WGS) entry which is preliminary data.</text>
</comment>
<keyword evidence="6" id="KW-0456">Lyase</keyword>
<keyword evidence="1" id="KW-0436">Ligase</keyword>
<keyword evidence="3 4" id="KW-0067">ATP-binding</keyword>
<gene>
    <name evidence="6" type="ORF">AWB78_02755</name>
</gene>
<organism evidence="6 7">
    <name type="scientific">Caballeronia calidae</name>
    <dbReference type="NCBI Taxonomy" id="1777139"/>
    <lineage>
        <taxon>Bacteria</taxon>
        <taxon>Pseudomonadati</taxon>
        <taxon>Pseudomonadota</taxon>
        <taxon>Betaproteobacteria</taxon>
        <taxon>Burkholderiales</taxon>
        <taxon>Burkholderiaceae</taxon>
        <taxon>Caballeronia</taxon>
    </lineage>
</organism>
<dbReference type="PANTHER" id="PTHR43585:SF2">
    <property type="entry name" value="ATP-GRASP ENZYME FSQD"/>
    <property type="match status" value="1"/>
</dbReference>